<feature type="compositionally biased region" description="Basic and acidic residues" evidence="1">
    <location>
        <begin position="94"/>
        <end position="105"/>
    </location>
</feature>
<evidence type="ECO:0000313" key="2">
    <source>
        <dbReference type="EMBL" id="KAJ7017221.1"/>
    </source>
</evidence>
<evidence type="ECO:0000313" key="3">
    <source>
        <dbReference type="Proteomes" id="UP001218188"/>
    </source>
</evidence>
<evidence type="ECO:0000256" key="1">
    <source>
        <dbReference type="SAM" id="MobiDB-lite"/>
    </source>
</evidence>
<feature type="region of interest" description="Disordered" evidence="1">
    <location>
        <begin position="93"/>
        <end position="112"/>
    </location>
</feature>
<feature type="region of interest" description="Disordered" evidence="1">
    <location>
        <begin position="228"/>
        <end position="258"/>
    </location>
</feature>
<name>A0AAD6RXF3_9AGAR</name>
<dbReference type="AlphaFoldDB" id="A0AAD6RXF3"/>
<sequence>MRAKPVRAHSARRPAGGGQTAHSAASYPRRAECESGAEGDGVWWVRVEMRKETMGSLAARRGDSARTQMHPHGVRVDVLSALDSTARVCGGVREGGDDERKEGGGGRETGTGCKIKEKRELSTHLLPGRRRSRSPNRLGAEGGGVGVKAMSLERCDRRCANDPLRSGARHARALIHLRRVRLSLRRWDQGSIATALAGMRVALVHGAAVDECRRAVIPLNARKRLHKEQVEGEKAGAPRALRETAREETAREELPSRRRRTVAAVAKNGLKEKAEELGSTGLKWPGIGLDWGWTKIRSGVGLGDMRPLWAEIYLQTYFSSAIPRIPEQPVFRTRQGSLGLAKPGYRSSGPFDLTTAQFWLQLGQDLNINFTRLEPVVIRNIDDSRSIRQLNNDWNIITVAQ</sequence>
<reference evidence="2" key="1">
    <citation type="submission" date="2023-03" db="EMBL/GenBank/DDBJ databases">
        <title>Massive genome expansion in bonnet fungi (Mycena s.s.) driven by repeated elements and novel gene families across ecological guilds.</title>
        <authorList>
            <consortium name="Lawrence Berkeley National Laboratory"/>
            <person name="Harder C.B."/>
            <person name="Miyauchi S."/>
            <person name="Viragh M."/>
            <person name="Kuo A."/>
            <person name="Thoen E."/>
            <person name="Andreopoulos B."/>
            <person name="Lu D."/>
            <person name="Skrede I."/>
            <person name="Drula E."/>
            <person name="Henrissat B."/>
            <person name="Morin E."/>
            <person name="Kohler A."/>
            <person name="Barry K."/>
            <person name="LaButti K."/>
            <person name="Morin E."/>
            <person name="Salamov A."/>
            <person name="Lipzen A."/>
            <person name="Mereny Z."/>
            <person name="Hegedus B."/>
            <person name="Baldrian P."/>
            <person name="Stursova M."/>
            <person name="Weitz H."/>
            <person name="Taylor A."/>
            <person name="Grigoriev I.V."/>
            <person name="Nagy L.G."/>
            <person name="Martin F."/>
            <person name="Kauserud H."/>
        </authorList>
    </citation>
    <scope>NUCLEOTIDE SEQUENCE</scope>
    <source>
        <strain evidence="2">CBHHK200</strain>
    </source>
</reference>
<keyword evidence="3" id="KW-1185">Reference proteome</keyword>
<dbReference type="EMBL" id="JARJCM010000424">
    <property type="protein sequence ID" value="KAJ7017221.1"/>
    <property type="molecule type" value="Genomic_DNA"/>
</dbReference>
<feature type="region of interest" description="Disordered" evidence="1">
    <location>
        <begin position="1"/>
        <end position="32"/>
    </location>
</feature>
<proteinExistence type="predicted"/>
<protein>
    <submittedName>
        <fullName evidence="2">Uncharacterized protein</fullName>
    </submittedName>
</protein>
<comment type="caution">
    <text evidence="2">The sequence shown here is derived from an EMBL/GenBank/DDBJ whole genome shotgun (WGS) entry which is preliminary data.</text>
</comment>
<gene>
    <name evidence="2" type="ORF">C8F04DRAFT_1200838</name>
</gene>
<feature type="compositionally biased region" description="Basic residues" evidence="1">
    <location>
        <begin position="1"/>
        <end position="12"/>
    </location>
</feature>
<dbReference type="Proteomes" id="UP001218188">
    <property type="component" value="Unassembled WGS sequence"/>
</dbReference>
<accession>A0AAD6RXF3</accession>
<feature type="compositionally biased region" description="Basic and acidic residues" evidence="1">
    <location>
        <begin position="228"/>
        <end position="256"/>
    </location>
</feature>
<organism evidence="2 3">
    <name type="scientific">Mycena alexandri</name>
    <dbReference type="NCBI Taxonomy" id="1745969"/>
    <lineage>
        <taxon>Eukaryota</taxon>
        <taxon>Fungi</taxon>
        <taxon>Dikarya</taxon>
        <taxon>Basidiomycota</taxon>
        <taxon>Agaricomycotina</taxon>
        <taxon>Agaricomycetes</taxon>
        <taxon>Agaricomycetidae</taxon>
        <taxon>Agaricales</taxon>
        <taxon>Marasmiineae</taxon>
        <taxon>Mycenaceae</taxon>
        <taxon>Mycena</taxon>
    </lineage>
</organism>